<reference evidence="10" key="2">
    <citation type="journal article" date="2021" name="PeerJ">
        <title>Extensive microbial diversity within the chicken gut microbiome revealed by metagenomics and culture.</title>
        <authorList>
            <person name="Gilroy R."/>
            <person name="Ravi A."/>
            <person name="Getino M."/>
            <person name="Pursley I."/>
            <person name="Horton D.L."/>
            <person name="Alikhan N.F."/>
            <person name="Baker D."/>
            <person name="Gharbi K."/>
            <person name="Hall N."/>
            <person name="Watson M."/>
            <person name="Adriaenssens E.M."/>
            <person name="Foster-Nyarko E."/>
            <person name="Jarju S."/>
            <person name="Secka A."/>
            <person name="Antonio M."/>
            <person name="Oren A."/>
            <person name="Chaudhuri R.R."/>
            <person name="La Ragione R."/>
            <person name="Hildebrand F."/>
            <person name="Pallen M.J."/>
        </authorList>
    </citation>
    <scope>NUCLEOTIDE SEQUENCE</scope>
    <source>
        <strain evidence="10">CHK187-14744</strain>
    </source>
</reference>
<dbReference type="NCBIfam" id="TIGR03828">
    <property type="entry name" value="pfkB"/>
    <property type="match status" value="1"/>
</dbReference>
<dbReference type="PIRSF" id="PIRSF000535">
    <property type="entry name" value="1PFK/6PFK/LacC"/>
    <property type="match status" value="1"/>
</dbReference>
<reference evidence="10" key="1">
    <citation type="submission" date="2020-10" db="EMBL/GenBank/DDBJ databases">
        <authorList>
            <person name="Gilroy R."/>
        </authorList>
    </citation>
    <scope>NUCLEOTIDE SEQUENCE</scope>
    <source>
        <strain evidence="10">CHK187-14744</strain>
    </source>
</reference>
<protein>
    <recommendedName>
        <fullName evidence="7">Tagatose-6-phosphate kinase</fullName>
        <ecNumber evidence="7">2.7.1.144</ecNumber>
    </recommendedName>
</protein>
<comment type="catalytic activity">
    <reaction evidence="6 8">
        <text>beta-D-fructose 1-phosphate + ATP = beta-D-fructose 1,6-bisphosphate + ADP + H(+)</text>
        <dbReference type="Rhea" id="RHEA:14213"/>
        <dbReference type="ChEBI" id="CHEBI:15378"/>
        <dbReference type="ChEBI" id="CHEBI:30616"/>
        <dbReference type="ChEBI" id="CHEBI:32966"/>
        <dbReference type="ChEBI" id="CHEBI:138881"/>
        <dbReference type="ChEBI" id="CHEBI:456216"/>
        <dbReference type="EC" id="2.7.1.56"/>
    </reaction>
</comment>
<dbReference type="Pfam" id="PF00294">
    <property type="entry name" value="PfkB"/>
    <property type="match status" value="1"/>
</dbReference>
<evidence type="ECO:0000256" key="2">
    <source>
        <dbReference type="ARBA" id="ARBA00022679"/>
    </source>
</evidence>
<dbReference type="NCBIfam" id="TIGR03168">
    <property type="entry name" value="1-PFK"/>
    <property type="match status" value="1"/>
</dbReference>
<gene>
    <name evidence="10" type="primary">pfkB</name>
    <name evidence="10" type="ORF">IAB63_03910</name>
</gene>
<comment type="pathway">
    <text evidence="7">Carbohydrate metabolism; D-tagatose 6-phosphate degradation; D-glyceraldehyde 3-phosphate and glycerone phosphate from D-tagatose 6-phosphate: step 1/2.</text>
</comment>
<dbReference type="GO" id="GO:0005829">
    <property type="term" value="C:cytosol"/>
    <property type="evidence" value="ECO:0007669"/>
    <property type="project" value="TreeGrafter"/>
</dbReference>
<dbReference type="PANTHER" id="PTHR46566:SF2">
    <property type="entry name" value="ATP-DEPENDENT 6-PHOSPHOFRUCTOKINASE ISOZYME 2"/>
    <property type="match status" value="1"/>
</dbReference>
<proteinExistence type="inferred from homology"/>
<evidence type="ECO:0000259" key="9">
    <source>
        <dbReference type="Pfam" id="PF00294"/>
    </source>
</evidence>
<evidence type="ECO:0000256" key="5">
    <source>
        <dbReference type="ARBA" id="ARBA00022840"/>
    </source>
</evidence>
<evidence type="ECO:0000256" key="6">
    <source>
        <dbReference type="ARBA" id="ARBA00047745"/>
    </source>
</evidence>
<dbReference type="FunFam" id="3.40.1190.20:FF:000001">
    <property type="entry name" value="Phosphofructokinase"/>
    <property type="match status" value="1"/>
</dbReference>
<dbReference type="EC" id="2.7.1.144" evidence="7"/>
<keyword evidence="3 7" id="KW-0547">Nucleotide-binding</keyword>
<dbReference type="GO" id="GO:0044281">
    <property type="term" value="P:small molecule metabolic process"/>
    <property type="evidence" value="ECO:0007669"/>
    <property type="project" value="UniProtKB-ARBA"/>
</dbReference>
<name>A0A9D1HHP7_9FIRM</name>
<dbReference type="PROSITE" id="PS00584">
    <property type="entry name" value="PFKB_KINASES_2"/>
    <property type="match status" value="1"/>
</dbReference>
<dbReference type="GO" id="GO:0008662">
    <property type="term" value="F:1-phosphofructokinase activity"/>
    <property type="evidence" value="ECO:0007669"/>
    <property type="project" value="UniProtKB-UniRule"/>
</dbReference>
<dbReference type="Gene3D" id="3.40.1190.20">
    <property type="match status" value="1"/>
</dbReference>
<dbReference type="GO" id="GO:0016052">
    <property type="term" value="P:carbohydrate catabolic process"/>
    <property type="evidence" value="ECO:0007669"/>
    <property type="project" value="UniProtKB-ARBA"/>
</dbReference>
<dbReference type="Proteomes" id="UP000824164">
    <property type="component" value="Unassembled WGS sequence"/>
</dbReference>
<comment type="caution">
    <text evidence="10">The sequence shown here is derived from an EMBL/GenBank/DDBJ whole genome shotgun (WGS) entry which is preliminary data.</text>
</comment>
<feature type="domain" description="Carbohydrate kinase PfkB" evidence="9">
    <location>
        <begin position="22"/>
        <end position="292"/>
    </location>
</feature>
<comment type="similarity">
    <text evidence="1">Belongs to the carbohydrate kinase pfkB family.</text>
</comment>
<evidence type="ECO:0000256" key="7">
    <source>
        <dbReference type="PIRNR" id="PIRNR000535"/>
    </source>
</evidence>
<dbReference type="PROSITE" id="PS00583">
    <property type="entry name" value="PFKB_KINASES_1"/>
    <property type="match status" value="1"/>
</dbReference>
<evidence type="ECO:0000313" key="10">
    <source>
        <dbReference type="EMBL" id="HIU02382.1"/>
    </source>
</evidence>
<dbReference type="SUPFAM" id="SSF53613">
    <property type="entry name" value="Ribokinase-like"/>
    <property type="match status" value="1"/>
</dbReference>
<accession>A0A9D1HHP7</accession>
<dbReference type="InterPro" id="IPR029056">
    <property type="entry name" value="Ribokinase-like"/>
</dbReference>
<dbReference type="GO" id="GO:0009024">
    <property type="term" value="F:tagatose-6-phosphate kinase activity"/>
    <property type="evidence" value="ECO:0007669"/>
    <property type="project" value="UniProtKB-EC"/>
</dbReference>
<dbReference type="PANTHER" id="PTHR46566">
    <property type="entry name" value="1-PHOSPHOFRUCTOKINASE-RELATED"/>
    <property type="match status" value="1"/>
</dbReference>
<dbReference type="AlphaFoldDB" id="A0A9D1HHP7"/>
<comment type="similarity">
    <text evidence="7">Belongs to the carbohydrate kinase PfkB family. LacC subfamily.</text>
</comment>
<comment type="function">
    <text evidence="8">Catalyzes the ATP-dependent phosphorylation of fructose-l-phosphate to fructose-l,6-bisphosphate.</text>
</comment>
<evidence type="ECO:0000256" key="8">
    <source>
        <dbReference type="RuleBase" id="RU369061"/>
    </source>
</evidence>
<dbReference type="InterPro" id="IPR002173">
    <property type="entry name" value="Carboh/pur_kinase_PfkB_CS"/>
</dbReference>
<organism evidence="10 11">
    <name type="scientific">Candidatus Onthocola gallistercoris</name>
    <dbReference type="NCBI Taxonomy" id="2840876"/>
    <lineage>
        <taxon>Bacteria</taxon>
        <taxon>Bacillati</taxon>
        <taxon>Bacillota</taxon>
        <taxon>Bacilli</taxon>
        <taxon>Candidatus Onthocola</taxon>
    </lineage>
</organism>
<evidence type="ECO:0000256" key="4">
    <source>
        <dbReference type="ARBA" id="ARBA00022777"/>
    </source>
</evidence>
<dbReference type="InterPro" id="IPR017583">
    <property type="entry name" value="Tagatose/fructose_Pkinase"/>
</dbReference>
<keyword evidence="4 8" id="KW-0418">Kinase</keyword>
<dbReference type="CDD" id="cd01164">
    <property type="entry name" value="FruK_PfkB_like"/>
    <property type="match status" value="1"/>
</dbReference>
<evidence type="ECO:0000256" key="3">
    <source>
        <dbReference type="ARBA" id="ARBA00022741"/>
    </source>
</evidence>
<dbReference type="GO" id="GO:0005988">
    <property type="term" value="P:lactose metabolic process"/>
    <property type="evidence" value="ECO:0007669"/>
    <property type="project" value="UniProtKB-KW"/>
</dbReference>
<keyword evidence="2 7" id="KW-0808">Transferase</keyword>
<dbReference type="GO" id="GO:0005524">
    <property type="term" value="F:ATP binding"/>
    <property type="evidence" value="ECO:0007669"/>
    <property type="project" value="UniProtKB-UniRule"/>
</dbReference>
<sequence>MIYTVTLNPALDKTVEIPSLTVDSVNRITTMRTDPGGKGINVSKVIDKLGGKSIATGILGGDTGRAIQSALEAMGLETDFRFVDGETRTNLKIIDPVNHTNTDINEPGVTVSEAILGDLLKELTGKLTEKDIVVLSGSLPKGAPKDTYGTWVKACRDTGAKVILDADGDLLAAGLEAAPYMIKPNNHEISRLMGKTLKTPEELEQAAKELMDQYDIGKIVVSMGGDGALYVTKDGTIYAEGLKVPVGSTVGAGDSVVAALAVAEEAGMSLEETVRLSTATGAANVMCSGTQAAEYEVIKDLIPKVVFRNL</sequence>
<keyword evidence="7" id="KW-0423">Lactose metabolism</keyword>
<dbReference type="EMBL" id="DVLT01000027">
    <property type="protein sequence ID" value="HIU02382.1"/>
    <property type="molecule type" value="Genomic_DNA"/>
</dbReference>
<evidence type="ECO:0000256" key="1">
    <source>
        <dbReference type="ARBA" id="ARBA00005380"/>
    </source>
</evidence>
<comment type="catalytic activity">
    <reaction evidence="7">
        <text>D-tagatofuranose 6-phosphate + ATP = D-tagatofuranose 1,6-bisphosphate + ADP + H(+)</text>
        <dbReference type="Rhea" id="RHEA:12420"/>
        <dbReference type="ChEBI" id="CHEBI:15378"/>
        <dbReference type="ChEBI" id="CHEBI:30616"/>
        <dbReference type="ChEBI" id="CHEBI:58694"/>
        <dbReference type="ChEBI" id="CHEBI:58695"/>
        <dbReference type="ChEBI" id="CHEBI:456216"/>
        <dbReference type="EC" id="2.7.1.144"/>
    </reaction>
</comment>
<keyword evidence="5 7" id="KW-0067">ATP-binding</keyword>
<evidence type="ECO:0000313" key="11">
    <source>
        <dbReference type="Proteomes" id="UP000824164"/>
    </source>
</evidence>
<dbReference type="InterPro" id="IPR022463">
    <property type="entry name" value="1-PFruKinase"/>
</dbReference>
<dbReference type="InterPro" id="IPR011611">
    <property type="entry name" value="PfkB_dom"/>
</dbReference>